<reference evidence="2" key="1">
    <citation type="submission" date="2021-11" db="EMBL/GenBank/DDBJ databases">
        <title>The complete genome of Massilia sp sp. G4R7.</title>
        <authorList>
            <person name="Liu L."/>
            <person name="Yue J."/>
            <person name="Yuan J."/>
            <person name="Yang F."/>
            <person name="Li L."/>
        </authorList>
    </citation>
    <scope>NUCLEOTIDE SEQUENCE</scope>
    <source>
        <strain evidence="2">G4R7</strain>
    </source>
</reference>
<keyword evidence="3" id="KW-1185">Reference proteome</keyword>
<dbReference type="EMBL" id="JAJNOC010000004">
    <property type="protein sequence ID" value="MCD2517389.1"/>
    <property type="molecule type" value="Genomic_DNA"/>
</dbReference>
<feature type="chain" id="PRO_5047488895" description="Inhibitor of vertebrate lysozyme (Ivy)" evidence="1">
    <location>
        <begin position="26"/>
        <end position="173"/>
    </location>
</feature>
<dbReference type="Gene3D" id="3.40.1420.10">
    <property type="entry name" value="Inhibitor of vertebrate lysozyme"/>
    <property type="match status" value="1"/>
</dbReference>
<organism evidence="2 3">
    <name type="scientific">Massilia phyllostachyos</name>
    <dbReference type="NCBI Taxonomy" id="2898585"/>
    <lineage>
        <taxon>Bacteria</taxon>
        <taxon>Pseudomonadati</taxon>
        <taxon>Pseudomonadota</taxon>
        <taxon>Betaproteobacteria</taxon>
        <taxon>Burkholderiales</taxon>
        <taxon>Oxalobacteraceae</taxon>
        <taxon>Telluria group</taxon>
        <taxon>Massilia</taxon>
    </lineage>
</organism>
<accession>A0ABS8Q730</accession>
<evidence type="ECO:0000313" key="3">
    <source>
        <dbReference type="Proteomes" id="UP001179361"/>
    </source>
</evidence>
<evidence type="ECO:0008006" key="4">
    <source>
        <dbReference type="Google" id="ProtNLM"/>
    </source>
</evidence>
<gene>
    <name evidence="2" type="ORF">LQ564_13825</name>
</gene>
<evidence type="ECO:0000256" key="1">
    <source>
        <dbReference type="SAM" id="SignalP"/>
    </source>
</evidence>
<feature type="signal peptide" evidence="1">
    <location>
        <begin position="1"/>
        <end position="25"/>
    </location>
</feature>
<dbReference type="RefSeq" id="WP_231058687.1">
    <property type="nucleotide sequence ID" value="NZ_JAJNOC010000004.1"/>
</dbReference>
<protein>
    <recommendedName>
        <fullName evidence="4">Inhibitor of vertebrate lysozyme (Ivy)</fullName>
    </recommendedName>
</protein>
<comment type="caution">
    <text evidence="2">The sequence shown here is derived from an EMBL/GenBank/DDBJ whole genome shotgun (WGS) entry which is preliminary data.</text>
</comment>
<name>A0ABS8Q730_9BURK</name>
<sequence length="173" mass="18506">MIRKHRLASLLIACAVGAVCVGAIADSSRADKPAAAAVDAASLAPYQTQLFNLLSKDANIVDGKTYYQGGFAKQFDALLASSSLAKADKVRVPLKKRLLSGPAPEPTLRPDPATGAQWIVYDACQAHRCDEISLRLLYDPASRRMVGKLNLDKQTEFLGAPSAGEQRLLGQAR</sequence>
<dbReference type="Proteomes" id="UP001179361">
    <property type="component" value="Unassembled WGS sequence"/>
</dbReference>
<keyword evidence="1" id="KW-0732">Signal</keyword>
<evidence type="ECO:0000313" key="2">
    <source>
        <dbReference type="EMBL" id="MCD2517389.1"/>
    </source>
</evidence>
<dbReference type="SUPFAM" id="SSF89872">
    <property type="entry name" value="Inhibitor of vertebrate lysozyme, Ivy"/>
    <property type="match status" value="1"/>
</dbReference>
<proteinExistence type="predicted"/>
<dbReference type="InterPro" id="IPR036501">
    <property type="entry name" value="Inhibitor_vert_lysozyme_sf"/>
</dbReference>